<organism evidence="2 3">
    <name type="scientific">Parastrongyloides trichosuri</name>
    <name type="common">Possum-specific nematode worm</name>
    <dbReference type="NCBI Taxonomy" id="131310"/>
    <lineage>
        <taxon>Eukaryota</taxon>
        <taxon>Metazoa</taxon>
        <taxon>Ecdysozoa</taxon>
        <taxon>Nematoda</taxon>
        <taxon>Chromadorea</taxon>
        <taxon>Rhabditida</taxon>
        <taxon>Tylenchina</taxon>
        <taxon>Panagrolaimomorpha</taxon>
        <taxon>Strongyloidoidea</taxon>
        <taxon>Strongyloididae</taxon>
        <taxon>Parastrongyloides</taxon>
    </lineage>
</organism>
<name>A0A0N4ZPS6_PARTI</name>
<feature type="signal peptide" evidence="1">
    <location>
        <begin position="1"/>
        <end position="19"/>
    </location>
</feature>
<feature type="chain" id="PRO_5005892036" evidence="1">
    <location>
        <begin position="20"/>
        <end position="502"/>
    </location>
</feature>
<reference evidence="3" key="1">
    <citation type="submission" date="2017-02" db="UniProtKB">
        <authorList>
            <consortium name="WormBaseParasite"/>
        </authorList>
    </citation>
    <scope>IDENTIFICATION</scope>
</reference>
<proteinExistence type="predicted"/>
<accession>A0A0N4ZPS6</accession>
<evidence type="ECO:0000313" key="2">
    <source>
        <dbReference type="Proteomes" id="UP000038045"/>
    </source>
</evidence>
<keyword evidence="2" id="KW-1185">Reference proteome</keyword>
<evidence type="ECO:0000256" key="1">
    <source>
        <dbReference type="SAM" id="SignalP"/>
    </source>
</evidence>
<protein>
    <submittedName>
        <fullName evidence="3">6-cysteine protein</fullName>
    </submittedName>
</protein>
<keyword evidence="1" id="KW-0732">Signal</keyword>
<dbReference type="AlphaFoldDB" id="A0A0N4ZPS6"/>
<evidence type="ECO:0000313" key="3">
    <source>
        <dbReference type="WBParaSite" id="PTRK_0001053500.1"/>
    </source>
</evidence>
<dbReference type="WBParaSite" id="PTRK_0001053500.1">
    <property type="protein sequence ID" value="PTRK_0001053500.1"/>
    <property type="gene ID" value="PTRK_0001053500"/>
</dbReference>
<dbReference type="Proteomes" id="UP000038045">
    <property type="component" value="Unplaced"/>
</dbReference>
<sequence length="502" mass="58251">MKVLFPLIILQIFTIEIKTTCLDHSTYQLKGKTFFETEAQKGCSSSNEKCIYVSANDPDNFRGTISGCMNEILSVLSNISFHSVYDDGEFIDDSRMLTKYIQLCYENGTVDKEFTSTTGKLSLYFSCFEQNTKLDNPNKKEFIPIVRDLSPVTCTYPWSDEETIDNFGFLHDTAMLKDNKENNTNTCTEGYCSIFKMRIYSFTTKQYYDYAKFGCLNDLYYYLDEFVIHGTSIGKDPLKEARFYELKEIEGNKSSVSPSKELHLDDNNEKEIDEVNIKDEINIIKTNNLTTVHCSTHTNIDKREHLKQSTLLNYFKTQRLSKVMIIGSKKIESSNIYLEPNENKNNDDNFSTTCVQGTKRDMKSSSSIFNIPNEEPPLKRTFLDVVVTEKEKKSLKESRYDAKIEVYRKFELLPLPEVYIQEKEKITLDKYLKSQLTNILSNKNFEPLQDLAINSDFLLEDENDETFTDLYVPFEEAFPETPFANSLHILESIKEKYIKDKQ</sequence>